<keyword evidence="1" id="KW-1133">Transmembrane helix</keyword>
<dbReference type="EMBL" id="CP022190">
    <property type="protein sequence ID" value="AWI85783.1"/>
    <property type="molecule type" value="Genomic_DNA"/>
</dbReference>
<keyword evidence="1" id="KW-0472">Membrane</keyword>
<gene>
    <name evidence="2" type="ORF">CEW88_19065</name>
</gene>
<evidence type="ECO:0000313" key="2">
    <source>
        <dbReference type="EMBL" id="AWI85783.1"/>
    </source>
</evidence>
<dbReference type="Proteomes" id="UP000244915">
    <property type="component" value="Chromosome 2"/>
</dbReference>
<protein>
    <submittedName>
        <fullName evidence="2">Uncharacterized protein</fullName>
    </submittedName>
</protein>
<sequence>MVCRKAAHNLGNGLGTVVGGAVIRAGYDYAAVLLASAVAFAIPFVLVLLQRRRGVEAVRA</sequence>
<reference evidence="2 3" key="1">
    <citation type="submission" date="2017-06" db="EMBL/GenBank/DDBJ databases">
        <title>Yangia sp. YSBP01 complete genome sequence.</title>
        <authorList>
            <person name="Woo J.-H."/>
            <person name="Kim H.-S."/>
        </authorList>
    </citation>
    <scope>NUCLEOTIDE SEQUENCE [LARGE SCALE GENOMIC DNA]</scope>
    <source>
        <strain evidence="2 3">YSBP01</strain>
    </source>
</reference>
<evidence type="ECO:0000313" key="3">
    <source>
        <dbReference type="Proteomes" id="UP000244915"/>
    </source>
</evidence>
<evidence type="ECO:0000256" key="1">
    <source>
        <dbReference type="SAM" id="Phobius"/>
    </source>
</evidence>
<name>A0A2U8HIZ8_9RHOB</name>
<keyword evidence="1" id="KW-0812">Transmembrane</keyword>
<proteinExistence type="predicted"/>
<organism evidence="2 3">
    <name type="scientific">Alloyangia pacifica</name>
    <dbReference type="NCBI Taxonomy" id="311180"/>
    <lineage>
        <taxon>Bacteria</taxon>
        <taxon>Pseudomonadati</taxon>
        <taxon>Pseudomonadota</taxon>
        <taxon>Alphaproteobacteria</taxon>
        <taxon>Rhodobacterales</taxon>
        <taxon>Roseobacteraceae</taxon>
        <taxon>Alloyangia</taxon>
    </lineage>
</organism>
<dbReference type="KEGG" id="ypac:CEW88_19065"/>
<dbReference type="AlphaFoldDB" id="A0A2U8HIZ8"/>
<feature type="transmembrane region" description="Helical" evidence="1">
    <location>
        <begin position="29"/>
        <end position="49"/>
    </location>
</feature>
<dbReference type="RefSeq" id="WP_108969771.1">
    <property type="nucleotide sequence ID" value="NZ_CP022190.1"/>
</dbReference>
<accession>A0A2U8HIZ8</accession>